<dbReference type="PANTHER" id="PTHR10994:SF154">
    <property type="entry name" value="RETICULON-LIKE PROTEIN B11"/>
    <property type="match status" value="1"/>
</dbReference>
<evidence type="ECO:0000313" key="9">
    <source>
        <dbReference type="Proteomes" id="UP000467840"/>
    </source>
</evidence>
<protein>
    <recommendedName>
        <fullName evidence="6">Reticulon-like protein</fullName>
    </recommendedName>
</protein>
<keyword evidence="4 6" id="KW-1133">Transmembrane helix</keyword>
<comment type="subcellular location">
    <subcellularLocation>
        <location evidence="1 6">Endoplasmic reticulum membrane</location>
        <topology evidence="1 6">Multi-pass membrane protein</topology>
    </subcellularLocation>
</comment>
<evidence type="ECO:0000259" key="7">
    <source>
        <dbReference type="PROSITE" id="PS50845"/>
    </source>
</evidence>
<sequence length="134" mass="15002">MGLLVILISDGSDLLEDDVLASASLPDLEISEETIVKAADVLQLYANHALSIAREIAIGRNLKMFLQVAFGLWVASYIGVLLSLSVPVLYDKYQHRIDEKLSVTHRIIQTQYRKIDESLLKKIPLPSSKEKKIQ</sequence>
<dbReference type="Pfam" id="PF02453">
    <property type="entry name" value="Reticulon"/>
    <property type="match status" value="1"/>
</dbReference>
<comment type="caution">
    <text evidence="6">Lacks conserved residue(s) required for the propagation of feature annotation.</text>
</comment>
<dbReference type="GO" id="GO:0009617">
    <property type="term" value="P:response to bacterium"/>
    <property type="evidence" value="ECO:0007669"/>
    <property type="project" value="InterPro"/>
</dbReference>
<keyword evidence="9" id="KW-1185">Reference proteome</keyword>
<evidence type="ECO:0000256" key="1">
    <source>
        <dbReference type="ARBA" id="ARBA00004477"/>
    </source>
</evidence>
<dbReference type="EMBL" id="JAAGAX010000013">
    <property type="protein sequence ID" value="KAF2294628.1"/>
    <property type="molecule type" value="Genomic_DNA"/>
</dbReference>
<name>A0A6A6L2Z9_HEVBR</name>
<evidence type="ECO:0000256" key="2">
    <source>
        <dbReference type="ARBA" id="ARBA00022692"/>
    </source>
</evidence>
<keyword evidence="5 6" id="KW-0472">Membrane</keyword>
<evidence type="ECO:0000256" key="5">
    <source>
        <dbReference type="ARBA" id="ARBA00023136"/>
    </source>
</evidence>
<dbReference type="InterPro" id="IPR003388">
    <property type="entry name" value="Reticulon"/>
</dbReference>
<dbReference type="InterPro" id="IPR045064">
    <property type="entry name" value="Reticulon-like"/>
</dbReference>
<evidence type="ECO:0000313" key="8">
    <source>
        <dbReference type="EMBL" id="KAF2294628.1"/>
    </source>
</evidence>
<proteinExistence type="predicted"/>
<dbReference type="AlphaFoldDB" id="A0A6A6L2Z9"/>
<organism evidence="8 9">
    <name type="scientific">Hevea brasiliensis</name>
    <name type="common">Para rubber tree</name>
    <name type="synonym">Siphonia brasiliensis</name>
    <dbReference type="NCBI Taxonomy" id="3981"/>
    <lineage>
        <taxon>Eukaryota</taxon>
        <taxon>Viridiplantae</taxon>
        <taxon>Streptophyta</taxon>
        <taxon>Embryophyta</taxon>
        <taxon>Tracheophyta</taxon>
        <taxon>Spermatophyta</taxon>
        <taxon>Magnoliopsida</taxon>
        <taxon>eudicotyledons</taxon>
        <taxon>Gunneridae</taxon>
        <taxon>Pentapetalae</taxon>
        <taxon>rosids</taxon>
        <taxon>fabids</taxon>
        <taxon>Malpighiales</taxon>
        <taxon>Euphorbiaceae</taxon>
        <taxon>Crotonoideae</taxon>
        <taxon>Micrandreae</taxon>
        <taxon>Hevea</taxon>
    </lineage>
</organism>
<evidence type="ECO:0000256" key="3">
    <source>
        <dbReference type="ARBA" id="ARBA00022824"/>
    </source>
</evidence>
<keyword evidence="3 6" id="KW-0256">Endoplasmic reticulum</keyword>
<accession>A0A6A6L2Z9</accession>
<evidence type="ECO:0000256" key="4">
    <source>
        <dbReference type="ARBA" id="ARBA00022989"/>
    </source>
</evidence>
<feature type="domain" description="Reticulon" evidence="7">
    <location>
        <begin position="26"/>
        <end position="134"/>
    </location>
</feature>
<reference evidence="8 9" key="1">
    <citation type="journal article" date="2020" name="Mol. Plant">
        <title>The Chromosome-Based Rubber Tree Genome Provides New Insights into Spurge Genome Evolution and Rubber Biosynthesis.</title>
        <authorList>
            <person name="Liu J."/>
            <person name="Shi C."/>
            <person name="Shi C.C."/>
            <person name="Li W."/>
            <person name="Zhang Q.J."/>
            <person name="Zhang Y."/>
            <person name="Li K."/>
            <person name="Lu H.F."/>
            <person name="Shi C."/>
            <person name="Zhu S.T."/>
            <person name="Xiao Z.Y."/>
            <person name="Nan H."/>
            <person name="Yue Y."/>
            <person name="Zhu X.G."/>
            <person name="Wu Y."/>
            <person name="Hong X.N."/>
            <person name="Fan G.Y."/>
            <person name="Tong Y."/>
            <person name="Zhang D."/>
            <person name="Mao C.L."/>
            <person name="Liu Y.L."/>
            <person name="Hao S.J."/>
            <person name="Liu W.Q."/>
            <person name="Lv M.Q."/>
            <person name="Zhang H.B."/>
            <person name="Liu Y."/>
            <person name="Hu-Tang G.R."/>
            <person name="Wang J.P."/>
            <person name="Wang J.H."/>
            <person name="Sun Y.H."/>
            <person name="Ni S.B."/>
            <person name="Chen W.B."/>
            <person name="Zhang X.C."/>
            <person name="Jiao Y.N."/>
            <person name="Eichler E.E."/>
            <person name="Li G.H."/>
            <person name="Liu X."/>
            <person name="Gao L.Z."/>
        </authorList>
    </citation>
    <scope>NUCLEOTIDE SEQUENCE [LARGE SCALE GENOMIC DNA]</scope>
    <source>
        <strain evidence="9">cv. GT1</strain>
        <tissue evidence="8">Leaf</tissue>
    </source>
</reference>
<dbReference type="PROSITE" id="PS50845">
    <property type="entry name" value="RETICULON"/>
    <property type="match status" value="1"/>
</dbReference>
<gene>
    <name evidence="8" type="ORF">GH714_013937</name>
</gene>
<dbReference type="Proteomes" id="UP000467840">
    <property type="component" value="Chromosome 7"/>
</dbReference>
<evidence type="ECO:0000256" key="6">
    <source>
        <dbReference type="RuleBase" id="RU363132"/>
    </source>
</evidence>
<comment type="caution">
    <text evidence="8">The sequence shown here is derived from an EMBL/GenBank/DDBJ whole genome shotgun (WGS) entry which is preliminary data.</text>
</comment>
<keyword evidence="2 6" id="KW-0812">Transmembrane</keyword>
<dbReference type="PANTHER" id="PTHR10994">
    <property type="entry name" value="RETICULON"/>
    <property type="match status" value="1"/>
</dbReference>
<feature type="transmembrane region" description="Helical" evidence="6">
    <location>
        <begin position="70"/>
        <end position="90"/>
    </location>
</feature>
<dbReference type="GO" id="GO:0005789">
    <property type="term" value="C:endoplasmic reticulum membrane"/>
    <property type="evidence" value="ECO:0007669"/>
    <property type="project" value="UniProtKB-SubCell"/>
</dbReference>